<dbReference type="InterPro" id="IPR011701">
    <property type="entry name" value="MFS"/>
</dbReference>
<evidence type="ECO:0000313" key="8">
    <source>
        <dbReference type="EMBL" id="EXJ69253.1"/>
    </source>
</evidence>
<feature type="transmembrane region" description="Helical" evidence="6">
    <location>
        <begin position="118"/>
        <end position="136"/>
    </location>
</feature>
<dbReference type="Gene3D" id="1.20.1250.20">
    <property type="entry name" value="MFS general substrate transporter like domains"/>
    <property type="match status" value="2"/>
</dbReference>
<dbReference type="InterPro" id="IPR036259">
    <property type="entry name" value="MFS_trans_sf"/>
</dbReference>
<dbReference type="Proteomes" id="UP000019471">
    <property type="component" value="Unassembled WGS sequence"/>
</dbReference>
<dbReference type="PROSITE" id="PS50850">
    <property type="entry name" value="MFS"/>
    <property type="match status" value="1"/>
</dbReference>
<comment type="subcellular location">
    <subcellularLocation>
        <location evidence="1">Membrane</location>
        <topology evidence="1">Multi-pass membrane protein</topology>
    </subcellularLocation>
</comment>
<feature type="domain" description="Major facilitator superfamily (MFS) profile" evidence="7">
    <location>
        <begin position="52"/>
        <end position="471"/>
    </location>
</feature>
<dbReference type="AlphaFoldDB" id="W9WMX9"/>
<dbReference type="FunFam" id="1.20.1250.20:FF:000034">
    <property type="entry name" value="MFS general substrate transporter"/>
    <property type="match status" value="1"/>
</dbReference>
<dbReference type="RefSeq" id="XP_007746068.1">
    <property type="nucleotide sequence ID" value="XM_007747878.1"/>
</dbReference>
<gene>
    <name evidence="8" type="ORF">A1O5_07289</name>
</gene>
<dbReference type="GO" id="GO:0022857">
    <property type="term" value="F:transmembrane transporter activity"/>
    <property type="evidence" value="ECO:0007669"/>
    <property type="project" value="InterPro"/>
</dbReference>
<dbReference type="GO" id="GO:0016020">
    <property type="term" value="C:membrane"/>
    <property type="evidence" value="ECO:0007669"/>
    <property type="project" value="UniProtKB-SubCell"/>
</dbReference>
<dbReference type="OrthoDB" id="2962993at2759"/>
<feature type="transmembrane region" description="Helical" evidence="6">
    <location>
        <begin position="52"/>
        <end position="68"/>
    </location>
</feature>
<evidence type="ECO:0000256" key="1">
    <source>
        <dbReference type="ARBA" id="ARBA00004141"/>
    </source>
</evidence>
<feature type="transmembrane region" description="Helical" evidence="6">
    <location>
        <begin position="382"/>
        <end position="400"/>
    </location>
</feature>
<accession>W9WMX9</accession>
<comment type="caution">
    <text evidence="8">The sequence shown here is derived from an EMBL/GenBank/DDBJ whole genome shotgun (WGS) entry which is preliminary data.</text>
</comment>
<feature type="transmembrane region" description="Helical" evidence="6">
    <location>
        <begin position="286"/>
        <end position="311"/>
    </location>
</feature>
<feature type="transmembrane region" description="Helical" evidence="6">
    <location>
        <begin position="412"/>
        <end position="434"/>
    </location>
</feature>
<evidence type="ECO:0000256" key="4">
    <source>
        <dbReference type="ARBA" id="ARBA00022989"/>
    </source>
</evidence>
<evidence type="ECO:0000256" key="3">
    <source>
        <dbReference type="ARBA" id="ARBA00022692"/>
    </source>
</evidence>
<feature type="transmembrane region" description="Helical" evidence="6">
    <location>
        <begin position="323"/>
        <end position="343"/>
    </location>
</feature>
<feature type="transmembrane region" description="Helical" evidence="6">
    <location>
        <begin position="352"/>
        <end position="370"/>
    </location>
</feature>
<dbReference type="FunFam" id="1.20.1250.20:FF:000013">
    <property type="entry name" value="MFS general substrate transporter"/>
    <property type="match status" value="1"/>
</dbReference>
<feature type="transmembrane region" description="Helical" evidence="6">
    <location>
        <begin position="211"/>
        <end position="233"/>
    </location>
</feature>
<keyword evidence="2" id="KW-0813">Transport</keyword>
<keyword evidence="4 6" id="KW-1133">Transmembrane helix</keyword>
<reference evidence="8 9" key="1">
    <citation type="submission" date="2013-03" db="EMBL/GenBank/DDBJ databases">
        <title>The Genome Sequence of Cladophialophora psammophila CBS 110553.</title>
        <authorList>
            <consortium name="The Broad Institute Genomics Platform"/>
            <person name="Cuomo C."/>
            <person name="de Hoog S."/>
            <person name="Gorbushina A."/>
            <person name="Walker B."/>
            <person name="Young S.K."/>
            <person name="Zeng Q."/>
            <person name="Gargeya S."/>
            <person name="Fitzgerald M."/>
            <person name="Haas B."/>
            <person name="Abouelleil A."/>
            <person name="Allen A.W."/>
            <person name="Alvarado L."/>
            <person name="Arachchi H.M."/>
            <person name="Berlin A.M."/>
            <person name="Chapman S.B."/>
            <person name="Gainer-Dewar J."/>
            <person name="Goldberg J."/>
            <person name="Griggs A."/>
            <person name="Gujja S."/>
            <person name="Hansen M."/>
            <person name="Howarth C."/>
            <person name="Imamovic A."/>
            <person name="Ireland A."/>
            <person name="Larimer J."/>
            <person name="McCowan C."/>
            <person name="Murphy C."/>
            <person name="Pearson M."/>
            <person name="Poon T.W."/>
            <person name="Priest M."/>
            <person name="Roberts A."/>
            <person name="Saif S."/>
            <person name="Shea T."/>
            <person name="Sisk P."/>
            <person name="Sykes S."/>
            <person name="Wortman J."/>
            <person name="Nusbaum C."/>
            <person name="Birren B."/>
        </authorList>
    </citation>
    <scope>NUCLEOTIDE SEQUENCE [LARGE SCALE GENOMIC DNA]</scope>
    <source>
        <strain evidence="8 9">CBS 110553</strain>
    </source>
</reference>
<feature type="transmembrane region" description="Helical" evidence="6">
    <location>
        <begin position="88"/>
        <end position="106"/>
    </location>
</feature>
<evidence type="ECO:0000259" key="7">
    <source>
        <dbReference type="PROSITE" id="PS50850"/>
    </source>
</evidence>
<dbReference type="InterPro" id="IPR020846">
    <property type="entry name" value="MFS_dom"/>
</dbReference>
<evidence type="ECO:0000256" key="5">
    <source>
        <dbReference type="ARBA" id="ARBA00023136"/>
    </source>
</evidence>
<dbReference type="PANTHER" id="PTHR43791:SF18">
    <property type="entry name" value="NICOTINIC ACID TRANSPORTER TNA1, PUTATIVE (AFU_ORTHOLOGUE AFUA_3G03820)-RELATED"/>
    <property type="match status" value="1"/>
</dbReference>
<keyword evidence="3 6" id="KW-0812">Transmembrane</keyword>
<feature type="transmembrane region" description="Helical" evidence="6">
    <location>
        <begin position="440"/>
        <end position="466"/>
    </location>
</feature>
<dbReference type="PANTHER" id="PTHR43791">
    <property type="entry name" value="PERMEASE-RELATED"/>
    <property type="match status" value="1"/>
</dbReference>
<name>W9WMX9_9EURO</name>
<proteinExistence type="predicted"/>
<evidence type="ECO:0000256" key="2">
    <source>
        <dbReference type="ARBA" id="ARBA00022448"/>
    </source>
</evidence>
<evidence type="ECO:0000256" key="6">
    <source>
        <dbReference type="SAM" id="Phobius"/>
    </source>
</evidence>
<sequence length="504" mass="56378">MAETFEKTNSVLSVADTFAHHENKEEDDQIAGAERYDEVEVRKVLRRVDVRLLPLLTLLYLISFLDRGNIGNARVAGLQKDLGLTDGQYNLCLTVFFFSYAFFEVPSNIVLKILRPRIWIPIIVLAWGTVMTLMGVVQNFGGLVATRFFLGLAEAGFFPASTYVITTWYTRHEIQTRIGVFFCAGSLAGAFSGLLAFAIQKMDGIGGLEGWRWIFILEGLLTLMVGMACAISLPNGPQTARFLSAEEKDCIIGRLKRDAHEGGDELIGDTPFEMRYLYDTLKDWKIYLSVIIFWGNSISTYGFIFSLPIVIKGLGYSAANAQLLTIPIYATALLVTIITCYYADHTKQRSPFIIYPFMLAVVAYAILIALPKDKYPGARYGMLFVVAAGLYPSICTVIAWNANNLAGPWKRAIGIALQLTIGNLGGAIGSNIYLQRQAPHYWLGYGFSLAIILCAITSAYVLRFLLSRQNKQRERMTPEEIYTKYSPEELKRLGDKSPFFKYTL</sequence>
<dbReference type="GeneID" id="19191995"/>
<dbReference type="eggNOG" id="KOG2533">
    <property type="taxonomic scope" value="Eukaryota"/>
</dbReference>
<dbReference type="EMBL" id="AMGX01000011">
    <property type="protein sequence ID" value="EXJ69253.1"/>
    <property type="molecule type" value="Genomic_DNA"/>
</dbReference>
<evidence type="ECO:0000313" key="9">
    <source>
        <dbReference type="Proteomes" id="UP000019471"/>
    </source>
</evidence>
<feature type="transmembrane region" description="Helical" evidence="6">
    <location>
        <begin position="178"/>
        <end position="199"/>
    </location>
</feature>
<protein>
    <recommendedName>
        <fullName evidence="7">Major facilitator superfamily (MFS) profile domain-containing protein</fullName>
    </recommendedName>
</protein>
<dbReference type="Pfam" id="PF07690">
    <property type="entry name" value="MFS_1"/>
    <property type="match status" value="1"/>
</dbReference>
<feature type="transmembrane region" description="Helical" evidence="6">
    <location>
        <begin position="148"/>
        <end position="166"/>
    </location>
</feature>
<dbReference type="SUPFAM" id="SSF103473">
    <property type="entry name" value="MFS general substrate transporter"/>
    <property type="match status" value="1"/>
</dbReference>
<dbReference type="HOGENOM" id="CLU_001265_0_1_1"/>
<organism evidence="8 9">
    <name type="scientific">Cladophialophora psammophila CBS 110553</name>
    <dbReference type="NCBI Taxonomy" id="1182543"/>
    <lineage>
        <taxon>Eukaryota</taxon>
        <taxon>Fungi</taxon>
        <taxon>Dikarya</taxon>
        <taxon>Ascomycota</taxon>
        <taxon>Pezizomycotina</taxon>
        <taxon>Eurotiomycetes</taxon>
        <taxon>Chaetothyriomycetidae</taxon>
        <taxon>Chaetothyriales</taxon>
        <taxon>Herpotrichiellaceae</taxon>
        <taxon>Cladophialophora</taxon>
    </lineage>
</organism>
<keyword evidence="5 6" id="KW-0472">Membrane</keyword>
<keyword evidence="9" id="KW-1185">Reference proteome</keyword>